<feature type="domain" description="Glycosyltransferase 2-like" evidence="2">
    <location>
        <begin position="37"/>
        <end position="201"/>
    </location>
</feature>
<feature type="region of interest" description="Disordered" evidence="1">
    <location>
        <begin position="1"/>
        <end position="32"/>
    </location>
</feature>
<evidence type="ECO:0000313" key="4">
    <source>
        <dbReference type="Proteomes" id="UP000215145"/>
    </source>
</evidence>
<dbReference type="CDD" id="cd00761">
    <property type="entry name" value="Glyco_tranf_GTA_type"/>
    <property type="match status" value="1"/>
</dbReference>
<dbReference type="GO" id="GO:0016740">
    <property type="term" value="F:transferase activity"/>
    <property type="evidence" value="ECO:0007669"/>
    <property type="project" value="UniProtKB-KW"/>
</dbReference>
<dbReference type="OrthoDB" id="9790005at2"/>
<dbReference type="GO" id="GO:0044010">
    <property type="term" value="P:single-species biofilm formation"/>
    <property type="evidence" value="ECO:0007669"/>
    <property type="project" value="TreeGrafter"/>
</dbReference>
<sequence>MHIENQKAATEDNTSLAAPGSEAAGPVPAASAGDRVSVIIPTRNAGPDLEELLGRLSRQTLPPYEIIIIDTESTDGTPQRAIRAGARLFSITRAEFDHGGARNRAAREASGCILLFMTQDALPDNDRLVEELARSLKESEIGYAYARQLARPEADPLERMSREYNYPHESRLKSREDLSELGIKTFFCSNVCAAMRKETFRAMGGFAEPTFFNEDLFLAGKMVLEGYRIAYNAEARVIHSHAYTPMQQFKRFYDNGVSMSEQVWILPYAGVGKEGSGLVKAQLKALINGGQWAKIPKVVAENVAKLAGYKLGIHHRRLPERLRRAFSMYRPG</sequence>
<dbReference type="RefSeq" id="WP_089525027.1">
    <property type="nucleotide sequence ID" value="NZ_NMUQ01000002.1"/>
</dbReference>
<dbReference type="Pfam" id="PF00535">
    <property type="entry name" value="Glycos_transf_2"/>
    <property type="match status" value="1"/>
</dbReference>
<reference evidence="3 4" key="1">
    <citation type="submission" date="2017-07" db="EMBL/GenBank/DDBJ databases">
        <title>Paenibacillus herberti R33 genome sequencing and assembly.</title>
        <authorList>
            <person name="Su W."/>
        </authorList>
    </citation>
    <scope>NUCLEOTIDE SEQUENCE [LARGE SCALE GENOMIC DNA]</scope>
    <source>
        <strain evidence="3 4">R33</strain>
    </source>
</reference>
<dbReference type="AlphaFoldDB" id="A0A229NWS0"/>
<protein>
    <submittedName>
        <fullName evidence="3">Glycosyl transferase family 2</fullName>
    </submittedName>
</protein>
<name>A0A229NWS0_9BACL</name>
<accession>A0A229NWS0</accession>
<dbReference type="InterPro" id="IPR029044">
    <property type="entry name" value="Nucleotide-diphossugar_trans"/>
</dbReference>
<dbReference type="Gene3D" id="3.90.550.10">
    <property type="entry name" value="Spore Coat Polysaccharide Biosynthesis Protein SpsA, Chain A"/>
    <property type="match status" value="1"/>
</dbReference>
<evidence type="ECO:0000259" key="2">
    <source>
        <dbReference type="Pfam" id="PF00535"/>
    </source>
</evidence>
<feature type="compositionally biased region" description="Polar residues" evidence="1">
    <location>
        <begin position="7"/>
        <end position="16"/>
    </location>
</feature>
<dbReference type="Proteomes" id="UP000215145">
    <property type="component" value="Unassembled WGS sequence"/>
</dbReference>
<keyword evidence="4" id="KW-1185">Reference proteome</keyword>
<keyword evidence="3" id="KW-0808">Transferase</keyword>
<evidence type="ECO:0000256" key="1">
    <source>
        <dbReference type="SAM" id="MobiDB-lite"/>
    </source>
</evidence>
<proteinExistence type="predicted"/>
<evidence type="ECO:0000313" key="3">
    <source>
        <dbReference type="EMBL" id="OXM14205.1"/>
    </source>
</evidence>
<dbReference type="PANTHER" id="PTHR43685">
    <property type="entry name" value="GLYCOSYLTRANSFERASE"/>
    <property type="match status" value="1"/>
</dbReference>
<dbReference type="PANTHER" id="PTHR43685:SF13">
    <property type="entry name" value="O ANTIGEN BIOSYNTHESIS RHAMNOSYLTRANSFERASE RFBN"/>
    <property type="match status" value="1"/>
</dbReference>
<dbReference type="EMBL" id="NMUQ01000002">
    <property type="protein sequence ID" value="OXM14205.1"/>
    <property type="molecule type" value="Genomic_DNA"/>
</dbReference>
<organism evidence="3 4">
    <name type="scientific">Paenibacillus herberti</name>
    <dbReference type="NCBI Taxonomy" id="1619309"/>
    <lineage>
        <taxon>Bacteria</taxon>
        <taxon>Bacillati</taxon>
        <taxon>Bacillota</taxon>
        <taxon>Bacilli</taxon>
        <taxon>Bacillales</taxon>
        <taxon>Paenibacillaceae</taxon>
        <taxon>Paenibacillus</taxon>
    </lineage>
</organism>
<dbReference type="InterPro" id="IPR001173">
    <property type="entry name" value="Glyco_trans_2-like"/>
</dbReference>
<dbReference type="SUPFAM" id="SSF53448">
    <property type="entry name" value="Nucleotide-diphospho-sugar transferases"/>
    <property type="match status" value="1"/>
</dbReference>
<gene>
    <name evidence="3" type="ORF">CGZ75_14660</name>
</gene>
<dbReference type="InterPro" id="IPR050834">
    <property type="entry name" value="Glycosyltransf_2"/>
</dbReference>
<comment type="caution">
    <text evidence="3">The sequence shown here is derived from an EMBL/GenBank/DDBJ whole genome shotgun (WGS) entry which is preliminary data.</text>
</comment>